<feature type="domain" description="Rab-GAP TBC" evidence="2">
    <location>
        <begin position="289"/>
        <end position="477"/>
    </location>
</feature>
<accession>A0ABR3RCG9</accession>
<dbReference type="InterPro" id="IPR035969">
    <property type="entry name" value="Rab-GAP_TBC_sf"/>
</dbReference>
<proteinExistence type="predicted"/>
<dbReference type="PANTHER" id="PTHR47219:SF20">
    <property type="entry name" value="TBC1 DOMAIN FAMILY MEMBER 2B"/>
    <property type="match status" value="1"/>
</dbReference>
<dbReference type="Gene3D" id="1.10.472.80">
    <property type="entry name" value="Ypt/Rab-GAP domain of gyp1p, domain 3"/>
    <property type="match status" value="1"/>
</dbReference>
<feature type="compositionally biased region" description="Basic and acidic residues" evidence="1">
    <location>
        <begin position="1028"/>
        <end position="1041"/>
    </location>
</feature>
<dbReference type="PROSITE" id="PS50086">
    <property type="entry name" value="TBC_RABGAP"/>
    <property type="match status" value="1"/>
</dbReference>
<dbReference type="Pfam" id="PF00566">
    <property type="entry name" value="RabGAP-TBC"/>
    <property type="match status" value="1"/>
</dbReference>
<comment type="caution">
    <text evidence="3">The sequence shown here is derived from an EMBL/GenBank/DDBJ whole genome shotgun (WGS) entry which is preliminary data.</text>
</comment>
<evidence type="ECO:0000259" key="2">
    <source>
        <dbReference type="PROSITE" id="PS50086"/>
    </source>
</evidence>
<dbReference type="InterPro" id="IPR000195">
    <property type="entry name" value="Rab-GAP-TBC_dom"/>
</dbReference>
<protein>
    <submittedName>
        <fullName evidence="3">GTPase activating protein (GAP)</fullName>
    </submittedName>
</protein>
<feature type="region of interest" description="Disordered" evidence="1">
    <location>
        <begin position="61"/>
        <end position="82"/>
    </location>
</feature>
<dbReference type="Gene3D" id="1.10.8.270">
    <property type="entry name" value="putative rabgap domain of human tbc1 domain family member 14 like domains"/>
    <property type="match status" value="1"/>
</dbReference>
<gene>
    <name evidence="3" type="primary">GYP2_1</name>
    <name evidence="3" type="ORF">SLS59_004835</name>
</gene>
<evidence type="ECO:0000313" key="4">
    <source>
        <dbReference type="Proteomes" id="UP001521222"/>
    </source>
</evidence>
<dbReference type="Proteomes" id="UP001521222">
    <property type="component" value="Unassembled WGS sequence"/>
</dbReference>
<dbReference type="PANTHER" id="PTHR47219">
    <property type="entry name" value="RAB GTPASE-ACTIVATING PROTEIN 1-LIKE"/>
    <property type="match status" value="1"/>
</dbReference>
<reference evidence="3 4" key="1">
    <citation type="submission" date="2024-02" db="EMBL/GenBank/DDBJ databases">
        <title>De novo assembly and annotation of 12 fungi associated with fruit tree decline syndrome in Ontario, Canada.</title>
        <authorList>
            <person name="Sulman M."/>
            <person name="Ellouze W."/>
            <person name="Ilyukhin E."/>
        </authorList>
    </citation>
    <scope>NUCLEOTIDE SEQUENCE [LARGE SCALE GENOMIC DNA]</scope>
    <source>
        <strain evidence="3 4">M97-236</strain>
    </source>
</reference>
<sequence>MFNIGNLVQKAQQFIEPTLSNIAAPASSDRRPSKATLFRYQFRLPDSQNPLQEITAELTLQPHHSTRGTGDPTTEGERGQGNHYVGKLHLSEQYLCFSTQGSSFLNTASSSSSSSFTGQTHGAGPAGNGFTLPLCAIRRVERLHSQSYMFALAITTWNGIPDSKTKTPAGQKLTIQLAGSRQACERFCDGLKKGLREGVKAVDTLRKVAVTSYSEYLLTADEDSKAAGSDKQGREHPDTGLGLTFKYPGNARKLRDATKIRLWREYLRENGRGATLIRQPTFHKLIRVGLPNRLRGEIWELTCGSFFLRLQNPNLYTDTLAKFSGRESLAIDEIEKDLNRSLPEYPGFQDEAGIGRLRRVLTAYSWTNEEVGYCQAMNIVVAALLIYTSEPQAFFLLSVLCDRLLPGYYSQTMYGTLLDQKVFESLVEKTMPILWDHLVKSDVQLSVVSLPWFLSLYINSMPLIFAFRVLDVFFLEGPKVLFQIGLAILRINGEQLLDAADDGSFISVLKSYFSRLDESAHPKSENPKLRAVTRFQELMVVAFKEFAGITQNTISEQRAKHKDAVLENIENFAKRTSIRNLGPESKKLSVTDLGFLYDRFYAVLYERQQRAEIMQEEAERKAKAGRAKATEIISGFAGSTTQKGRVALGVSPTHMDYDAFREFLAGIAKWAVTDSPTSPKEATSAQHSYFGGSMRSRPPMSPWGTGPEPADHEFLKRLFRRWDTDMTDSLSLQNVVAGFAAVKGTKDIMSNISYFFELYDDDGDGKVDREGILRISEALLFLSRRGLHESVSPSASSLEVGSEPTMSRDEQFLSSVSAFIRRCFEYADPDHAANQNSGAVDEAEKDLDNFAIGDEDEDDLIDFGDEPTTPKADKPTENPLSPTQSDTNPMSPSPSTHTTESETGERHKKAKAANLALDPNKPLHITLPTFRMVILADEILEQFFEVGFSSSFRLADEPLPSSASTSSNLTTFANAGRQMSGLAGGMGVVGGAGVGVVPPSKSIRGMLDNIVNDGMRVAAEVRRRYDEAQKELDAQSQHARDEDEDEEEGKDADLLEGAETADVKSIKEENLTDLLSPGAETEIKSTKDRRASDASRRVVEFESDKA</sequence>
<dbReference type="SUPFAM" id="SSF47473">
    <property type="entry name" value="EF-hand"/>
    <property type="match status" value="1"/>
</dbReference>
<name>A0ABR3RCG9_9PLEO</name>
<feature type="compositionally biased region" description="Acidic residues" evidence="1">
    <location>
        <begin position="1042"/>
        <end position="1056"/>
    </location>
</feature>
<organism evidence="3 4">
    <name type="scientific">Nothophoma quercina</name>
    <dbReference type="NCBI Taxonomy" id="749835"/>
    <lineage>
        <taxon>Eukaryota</taxon>
        <taxon>Fungi</taxon>
        <taxon>Dikarya</taxon>
        <taxon>Ascomycota</taxon>
        <taxon>Pezizomycotina</taxon>
        <taxon>Dothideomycetes</taxon>
        <taxon>Pleosporomycetidae</taxon>
        <taxon>Pleosporales</taxon>
        <taxon>Pleosporineae</taxon>
        <taxon>Didymellaceae</taxon>
        <taxon>Nothophoma</taxon>
    </lineage>
</organism>
<dbReference type="SUPFAM" id="SSF47923">
    <property type="entry name" value="Ypt/Rab-GAP domain of gyp1p"/>
    <property type="match status" value="2"/>
</dbReference>
<dbReference type="InterPro" id="IPR011992">
    <property type="entry name" value="EF-hand-dom_pair"/>
</dbReference>
<feature type="compositionally biased region" description="Polar residues" evidence="1">
    <location>
        <begin position="675"/>
        <end position="687"/>
    </location>
</feature>
<feature type="compositionally biased region" description="Basic and acidic residues" evidence="1">
    <location>
        <begin position="1081"/>
        <end position="1106"/>
    </location>
</feature>
<keyword evidence="4" id="KW-1185">Reference proteome</keyword>
<dbReference type="EMBL" id="JAKIXB020000014">
    <property type="protein sequence ID" value="KAL1602150.1"/>
    <property type="molecule type" value="Genomic_DNA"/>
</dbReference>
<dbReference type="SMART" id="SM00164">
    <property type="entry name" value="TBC"/>
    <property type="match status" value="1"/>
</dbReference>
<feature type="compositionally biased region" description="Polar residues" evidence="1">
    <location>
        <begin position="878"/>
        <end position="890"/>
    </location>
</feature>
<feature type="region of interest" description="Disordered" evidence="1">
    <location>
        <begin position="857"/>
        <end position="915"/>
    </location>
</feature>
<evidence type="ECO:0000313" key="3">
    <source>
        <dbReference type="EMBL" id="KAL1602150.1"/>
    </source>
</evidence>
<feature type="compositionally biased region" description="Basic and acidic residues" evidence="1">
    <location>
        <begin position="1061"/>
        <end position="1070"/>
    </location>
</feature>
<dbReference type="InterPro" id="IPR050302">
    <property type="entry name" value="Rab_GAP_TBC_domain"/>
</dbReference>
<dbReference type="Gene3D" id="1.10.238.10">
    <property type="entry name" value="EF-hand"/>
    <property type="match status" value="1"/>
</dbReference>
<evidence type="ECO:0000256" key="1">
    <source>
        <dbReference type="SAM" id="MobiDB-lite"/>
    </source>
</evidence>
<feature type="region of interest" description="Disordered" evidence="1">
    <location>
        <begin position="675"/>
        <end position="705"/>
    </location>
</feature>
<feature type="region of interest" description="Disordered" evidence="1">
    <location>
        <begin position="1028"/>
        <end position="1106"/>
    </location>
</feature>